<dbReference type="SUPFAM" id="SSF47781">
    <property type="entry name" value="RuvA domain 2-like"/>
    <property type="match status" value="1"/>
</dbReference>
<evidence type="ECO:0000256" key="9">
    <source>
        <dbReference type="ARBA" id="ARBA00023027"/>
    </source>
</evidence>
<evidence type="ECO:0000256" key="10">
    <source>
        <dbReference type="ARBA" id="ARBA00023204"/>
    </source>
</evidence>
<dbReference type="Gene3D" id="1.10.287.610">
    <property type="entry name" value="Helix hairpin bin"/>
    <property type="match status" value="1"/>
</dbReference>
<evidence type="ECO:0000256" key="5">
    <source>
        <dbReference type="ARBA" id="ARBA00022723"/>
    </source>
</evidence>
<dbReference type="InterPro" id="IPR041663">
    <property type="entry name" value="DisA/LigA_HHH"/>
</dbReference>
<accession>A0A8S5VGS4</accession>
<keyword evidence="3 13" id="KW-0436">Ligase</keyword>
<keyword evidence="9" id="KW-0520">NAD</keyword>
<dbReference type="InterPro" id="IPR004150">
    <property type="entry name" value="NAD_DNA_ligase_OB"/>
</dbReference>
<name>A0A8S5VGS4_9CAUD</name>
<evidence type="ECO:0000313" key="13">
    <source>
        <dbReference type="EMBL" id="DAG05791.1"/>
    </source>
</evidence>
<dbReference type="InterPro" id="IPR018239">
    <property type="entry name" value="DNA_ligase_AS"/>
</dbReference>
<dbReference type="PROSITE" id="PS01055">
    <property type="entry name" value="DNA_LIGASE_N1"/>
    <property type="match status" value="1"/>
</dbReference>
<dbReference type="Pfam" id="PF00533">
    <property type="entry name" value="BRCT"/>
    <property type="match status" value="1"/>
</dbReference>
<comment type="cofactor">
    <cofactor evidence="1">
        <name>Mg(2+)</name>
        <dbReference type="ChEBI" id="CHEBI:18420"/>
    </cofactor>
</comment>
<keyword evidence="10" id="KW-0234">DNA repair</keyword>
<dbReference type="CDD" id="cd00114">
    <property type="entry name" value="LIGANc"/>
    <property type="match status" value="1"/>
</dbReference>
<dbReference type="EMBL" id="BK016265">
    <property type="protein sequence ID" value="DAG05791.1"/>
    <property type="molecule type" value="Genomic_DNA"/>
</dbReference>
<dbReference type="NCBIfam" id="TIGR00575">
    <property type="entry name" value="dnlj"/>
    <property type="match status" value="1"/>
</dbReference>
<dbReference type="PIRSF" id="PIRSF001604">
    <property type="entry name" value="LigA"/>
    <property type="match status" value="1"/>
</dbReference>
<dbReference type="Gene3D" id="3.30.470.30">
    <property type="entry name" value="DNA ligase/mRNA capping enzyme"/>
    <property type="match status" value="1"/>
</dbReference>
<comment type="catalytic activity">
    <reaction evidence="11">
        <text>NAD(+) + (deoxyribonucleotide)n-3'-hydroxyl + 5'-phospho-(deoxyribonucleotide)m = (deoxyribonucleotide)n+m + AMP + beta-nicotinamide D-nucleotide.</text>
        <dbReference type="EC" id="6.5.1.2"/>
    </reaction>
</comment>
<dbReference type="GO" id="GO:0006281">
    <property type="term" value="P:DNA repair"/>
    <property type="evidence" value="ECO:0007669"/>
    <property type="project" value="UniProtKB-KW"/>
</dbReference>
<dbReference type="InterPro" id="IPR013839">
    <property type="entry name" value="DNAligase_adenylation"/>
</dbReference>
<dbReference type="SUPFAM" id="SSF56091">
    <property type="entry name" value="DNA ligase/mRNA capping enzyme, catalytic domain"/>
    <property type="match status" value="1"/>
</dbReference>
<dbReference type="GO" id="GO:0006260">
    <property type="term" value="P:DNA replication"/>
    <property type="evidence" value="ECO:0007669"/>
    <property type="project" value="UniProtKB-KW"/>
</dbReference>
<keyword evidence="6" id="KW-0227">DNA damage</keyword>
<dbReference type="Gene3D" id="1.10.150.20">
    <property type="entry name" value="5' to 3' exonuclease, C-terminal subdomain"/>
    <property type="match status" value="2"/>
</dbReference>
<proteinExistence type="inferred from homology"/>
<dbReference type="SMART" id="SM00532">
    <property type="entry name" value="LIGANc"/>
    <property type="match status" value="1"/>
</dbReference>
<dbReference type="InterPro" id="IPR036420">
    <property type="entry name" value="BRCT_dom_sf"/>
</dbReference>
<evidence type="ECO:0000256" key="6">
    <source>
        <dbReference type="ARBA" id="ARBA00022763"/>
    </source>
</evidence>
<dbReference type="GO" id="GO:0046872">
    <property type="term" value="F:metal ion binding"/>
    <property type="evidence" value="ECO:0007669"/>
    <property type="project" value="UniProtKB-KW"/>
</dbReference>
<keyword evidence="5" id="KW-0479">Metal-binding</keyword>
<dbReference type="SMART" id="SM00292">
    <property type="entry name" value="BRCT"/>
    <property type="match status" value="1"/>
</dbReference>
<evidence type="ECO:0000256" key="1">
    <source>
        <dbReference type="ARBA" id="ARBA00001946"/>
    </source>
</evidence>
<dbReference type="HAMAP" id="MF_01588">
    <property type="entry name" value="DNA_ligase_A"/>
    <property type="match status" value="1"/>
</dbReference>
<dbReference type="Gene3D" id="3.40.50.10190">
    <property type="entry name" value="BRCT domain"/>
    <property type="match status" value="1"/>
</dbReference>
<reference evidence="13" key="1">
    <citation type="journal article" date="2021" name="Proc. Natl. Acad. Sci. U.S.A.">
        <title>A Catalog of Tens of Thousands of Viruses from Human Metagenomes Reveals Hidden Associations with Chronic Diseases.</title>
        <authorList>
            <person name="Tisza M.J."/>
            <person name="Buck C.B."/>
        </authorList>
    </citation>
    <scope>NUCLEOTIDE SEQUENCE</scope>
    <source>
        <strain evidence="13">CtkfK18</strain>
    </source>
</reference>
<feature type="domain" description="BRCT" evidence="12">
    <location>
        <begin position="603"/>
        <end position="679"/>
    </location>
</feature>
<dbReference type="Pfam" id="PF01653">
    <property type="entry name" value="DNA_ligase_aden"/>
    <property type="match status" value="1"/>
</dbReference>
<evidence type="ECO:0000256" key="4">
    <source>
        <dbReference type="ARBA" id="ARBA00022705"/>
    </source>
</evidence>
<dbReference type="PROSITE" id="PS50172">
    <property type="entry name" value="BRCT"/>
    <property type="match status" value="1"/>
</dbReference>
<dbReference type="SUPFAM" id="SSF50249">
    <property type="entry name" value="Nucleic acid-binding proteins"/>
    <property type="match status" value="1"/>
</dbReference>
<dbReference type="InterPro" id="IPR010994">
    <property type="entry name" value="RuvA_2-like"/>
</dbReference>
<dbReference type="InterPro" id="IPR013840">
    <property type="entry name" value="DNAligase_N"/>
</dbReference>
<dbReference type="Pfam" id="PF12826">
    <property type="entry name" value="HHH_2"/>
    <property type="match status" value="1"/>
</dbReference>
<organism evidence="13">
    <name type="scientific">Myoviridae sp. ctkfK18</name>
    <dbReference type="NCBI Taxonomy" id="2825165"/>
    <lineage>
        <taxon>Viruses</taxon>
        <taxon>Duplodnaviria</taxon>
        <taxon>Heunggongvirae</taxon>
        <taxon>Uroviricota</taxon>
        <taxon>Caudoviricetes</taxon>
    </lineage>
</organism>
<evidence type="ECO:0000256" key="11">
    <source>
        <dbReference type="ARBA" id="ARBA00034005"/>
    </source>
</evidence>
<dbReference type="Pfam" id="PF03120">
    <property type="entry name" value="OB_DNA_ligase"/>
    <property type="match status" value="1"/>
</dbReference>
<dbReference type="NCBIfam" id="NF005932">
    <property type="entry name" value="PRK07956.1"/>
    <property type="match status" value="1"/>
</dbReference>
<dbReference type="InterPro" id="IPR001679">
    <property type="entry name" value="DNA_ligase"/>
</dbReference>
<dbReference type="InterPro" id="IPR012340">
    <property type="entry name" value="NA-bd_OB-fold"/>
</dbReference>
<dbReference type="SUPFAM" id="SSF52113">
    <property type="entry name" value="BRCT domain"/>
    <property type="match status" value="1"/>
</dbReference>
<evidence type="ECO:0000256" key="2">
    <source>
        <dbReference type="ARBA" id="ARBA00012722"/>
    </source>
</evidence>
<dbReference type="InterPro" id="IPR033136">
    <property type="entry name" value="DNA_ligase_CS"/>
</dbReference>
<evidence type="ECO:0000256" key="7">
    <source>
        <dbReference type="ARBA" id="ARBA00022833"/>
    </source>
</evidence>
<keyword evidence="7" id="KW-0862">Zinc</keyword>
<dbReference type="InterPro" id="IPR001357">
    <property type="entry name" value="BRCT_dom"/>
</dbReference>
<dbReference type="EC" id="6.5.1.2" evidence="2"/>
<dbReference type="PROSITE" id="PS01056">
    <property type="entry name" value="DNA_LIGASE_N2"/>
    <property type="match status" value="1"/>
</dbReference>
<keyword evidence="4" id="KW-0235">DNA replication</keyword>
<evidence type="ECO:0000256" key="8">
    <source>
        <dbReference type="ARBA" id="ARBA00022842"/>
    </source>
</evidence>
<evidence type="ECO:0000256" key="3">
    <source>
        <dbReference type="ARBA" id="ARBA00022598"/>
    </source>
</evidence>
<sequence>MNYNIPDKDIVKMNKLEKDLEKYANAYYNNNESLISDFEYDKLNEELQNLYKKYDMNKGTIGATPVSKFSKVEHKHPMLSLENSYNLEDIVKWIENVCSNGSSSIVTEFKHGTMTATHIPSIEIEIEPKIDGLSISCIYKDGKLVQAITRGNGTIGEDVTENVMQIRNIPLQLTEPISIEVRGEVYMTRENFDKVNNQRSKEGEIPYANPRNLASGTLRQLDANVVKERGLHVLFYYIVGNGTPTQMEDIVMMKNLGLPTMDKYNFSVKSNDLFSMETVINTIKAKDYGFDIDGAVLKVNDKRYWEVLGNRANSPRWAIAYKYPTDSVVTTLTEVDWTIGRTGILTPVAHFNPITIGGTIVSYASLHNAEMVKKMDLKLNDRIIVKKAAEIIPQVVSVITEARTGNEKDIEIPDMCPYCDSKILEVDPFIGCSDPEHCNGARIEQIKYFASRDIMNIKGLGDAAAATIVDYIMDNEDNLDVLYGSFIRDIGFRTLSETLGQKNAIKLIEEIDNSKNQPFERVLAGLQIPFIGRRMSKTLARHYGSIDKIKAAVVDGRITKIEGVGTEMLTYMIKWFTNERNLKLIEDLRKAGLNMEMEIKKVNANGKLAGLNFVITGSIEGHTRESIKDLIEENGGHVSDSVSNKTDWLVIGENPSKSKMEKAKQIMDFTKLLEIIGVE</sequence>
<dbReference type="Gene3D" id="2.40.50.140">
    <property type="entry name" value="Nucleic acid-binding proteins"/>
    <property type="match status" value="1"/>
</dbReference>
<evidence type="ECO:0000259" key="12">
    <source>
        <dbReference type="PROSITE" id="PS50172"/>
    </source>
</evidence>
<dbReference type="GO" id="GO:0003911">
    <property type="term" value="F:DNA ligase (NAD+) activity"/>
    <property type="evidence" value="ECO:0007669"/>
    <property type="project" value="UniProtKB-EC"/>
</dbReference>
<keyword evidence="8" id="KW-0460">Magnesium</keyword>
<protein>
    <recommendedName>
        <fullName evidence="2">DNA ligase (NAD(+))</fullName>
        <ecNumber evidence="2">6.5.1.2</ecNumber>
    </recommendedName>
</protein>